<sequence length="277" mass="29766">MSPLRKGAALACLVLLAVQLQGCGARALSEPAFGPSAEPAAASKTPSAVKPAPLTAEPQVKRVSMSPPIPMQLVNLPLFGDRDGERIDKLLNWVAEADRHKIDGVGLSSPLHGRSWAVDLEYEDGATLQIRPAWQCESTQDEQGDTTSNCQAVAGKVWIAGSDREAYFADSAPLFRFVTETFQEWMPGVKPVEYPELIRPGQPFAIKGHGSLASEAHVVLSKDNKPLWTSESVAVMDGEFEINGMLPENSVPEGAYQLDVKSDKTSYGFTVNVSSGS</sequence>
<evidence type="ECO:0000313" key="2">
    <source>
        <dbReference type="EMBL" id="RIE02837.1"/>
    </source>
</evidence>
<feature type="chain" id="PRO_5017370158" evidence="1">
    <location>
        <begin position="28"/>
        <end position="277"/>
    </location>
</feature>
<dbReference type="AlphaFoldDB" id="A0A398CSQ1"/>
<comment type="caution">
    <text evidence="2">The sequence shown here is derived from an EMBL/GenBank/DDBJ whole genome shotgun (WGS) entry which is preliminary data.</text>
</comment>
<dbReference type="Proteomes" id="UP000266340">
    <property type="component" value="Unassembled WGS sequence"/>
</dbReference>
<gene>
    <name evidence="2" type="ORF">D3H35_19600</name>
</gene>
<keyword evidence="1" id="KW-0732">Signal</keyword>
<proteinExistence type="predicted"/>
<name>A0A398CSQ1_9BACL</name>
<dbReference type="RefSeq" id="WP_119150870.1">
    <property type="nucleotide sequence ID" value="NZ_JBHSOV010000035.1"/>
</dbReference>
<protein>
    <submittedName>
        <fullName evidence="2">Uncharacterized protein</fullName>
    </submittedName>
</protein>
<evidence type="ECO:0000313" key="3">
    <source>
        <dbReference type="Proteomes" id="UP000266340"/>
    </source>
</evidence>
<organism evidence="2 3">
    <name type="scientific">Cohnella faecalis</name>
    <dbReference type="NCBI Taxonomy" id="2315694"/>
    <lineage>
        <taxon>Bacteria</taxon>
        <taxon>Bacillati</taxon>
        <taxon>Bacillota</taxon>
        <taxon>Bacilli</taxon>
        <taxon>Bacillales</taxon>
        <taxon>Paenibacillaceae</taxon>
        <taxon>Cohnella</taxon>
    </lineage>
</organism>
<accession>A0A398CSQ1</accession>
<dbReference type="OrthoDB" id="2375040at2"/>
<feature type="signal peptide" evidence="1">
    <location>
        <begin position="1"/>
        <end position="27"/>
    </location>
</feature>
<evidence type="ECO:0000256" key="1">
    <source>
        <dbReference type="SAM" id="SignalP"/>
    </source>
</evidence>
<keyword evidence="3" id="KW-1185">Reference proteome</keyword>
<reference evidence="2 3" key="1">
    <citation type="submission" date="2018-09" db="EMBL/GenBank/DDBJ databases">
        <title>Cohnella cavernae sp. nov., isolated from a karst cave.</title>
        <authorList>
            <person name="Zhu H."/>
        </authorList>
    </citation>
    <scope>NUCLEOTIDE SEQUENCE [LARGE SCALE GENOMIC DNA]</scope>
    <source>
        <strain evidence="2 3">K2E09-144</strain>
    </source>
</reference>
<dbReference type="EMBL" id="QXJM01000039">
    <property type="protein sequence ID" value="RIE02837.1"/>
    <property type="molecule type" value="Genomic_DNA"/>
</dbReference>